<organism evidence="11 12">
    <name type="scientific">Prosthecochloris ethylica</name>
    <dbReference type="NCBI Taxonomy" id="2743976"/>
    <lineage>
        <taxon>Bacteria</taxon>
        <taxon>Pseudomonadati</taxon>
        <taxon>Chlorobiota</taxon>
        <taxon>Chlorobiia</taxon>
        <taxon>Chlorobiales</taxon>
        <taxon>Chlorobiaceae</taxon>
        <taxon>Prosthecochloris</taxon>
    </lineage>
</organism>
<feature type="active site" evidence="8">
    <location>
        <position position="162"/>
    </location>
</feature>
<dbReference type="InterPro" id="IPR011907">
    <property type="entry name" value="RNase_III"/>
</dbReference>
<feature type="binding site" evidence="8">
    <location>
        <position position="159"/>
    </location>
    <ligand>
        <name>Mg(2+)</name>
        <dbReference type="ChEBI" id="CHEBI:18420"/>
    </ligand>
</feature>
<comment type="subunit">
    <text evidence="8">Homodimer.</text>
</comment>
<feature type="binding site" evidence="8">
    <location>
        <position position="162"/>
    </location>
    <ligand>
        <name>Mg(2+)</name>
        <dbReference type="ChEBI" id="CHEBI:18420"/>
    </ligand>
</feature>
<keyword evidence="8" id="KW-0699">rRNA-binding</keyword>
<dbReference type="EMBL" id="JADGII010000005">
    <property type="protein sequence ID" value="MBF0636456.1"/>
    <property type="molecule type" value="Genomic_DNA"/>
</dbReference>
<accession>A0ABR9XQX6</accession>
<comment type="function">
    <text evidence="8">Digests double-stranded RNA. Involved in the processing of primary rRNA transcript to yield the immediate precursors to the large and small rRNAs (23S and 16S). Processes some mRNAs, and tRNAs when they are encoded in the rRNA operon. Processes pre-crRNA and tracrRNA of type II CRISPR loci if present in the organism.</text>
</comment>
<dbReference type="SMART" id="SM00358">
    <property type="entry name" value="DSRM"/>
    <property type="match status" value="1"/>
</dbReference>
<dbReference type="GO" id="GO:0004525">
    <property type="term" value="F:ribonuclease III activity"/>
    <property type="evidence" value="ECO:0007669"/>
    <property type="project" value="UniProtKB-EC"/>
</dbReference>
<evidence type="ECO:0000259" key="10">
    <source>
        <dbReference type="PROSITE" id="PS50142"/>
    </source>
</evidence>
<feature type="domain" description="RNase III" evidence="10">
    <location>
        <begin position="58"/>
        <end position="173"/>
    </location>
</feature>
<comment type="catalytic activity">
    <reaction evidence="1 8">
        <text>Endonucleolytic cleavage to 5'-phosphomonoester.</text>
        <dbReference type="EC" id="3.1.26.3"/>
    </reaction>
</comment>
<keyword evidence="5 8" id="KW-0255">Endonuclease</keyword>
<dbReference type="PROSITE" id="PS50142">
    <property type="entry name" value="RNASE_3_2"/>
    <property type="match status" value="1"/>
</dbReference>
<reference evidence="11 12" key="1">
    <citation type="journal article" date="2020" name="Microorganisms">
        <title>Simultaneous Genome Sequencing of Prosthecochloris ethylica and Desulfuromonas acetoxidans within a Syntrophic Mixture Reveals Unique Pili and Protein Interactions.</title>
        <authorList>
            <person name="Kyndt J.A."/>
            <person name="Van Beeumen J.J."/>
            <person name="Meyer T.E."/>
        </authorList>
    </citation>
    <scope>NUCLEOTIDE SEQUENCE [LARGE SCALE GENOMIC DNA]</scope>
    <source>
        <strain evidence="11 12">N3</strain>
    </source>
</reference>
<keyword evidence="8" id="KW-0819">tRNA processing</keyword>
<evidence type="ECO:0000259" key="9">
    <source>
        <dbReference type="PROSITE" id="PS50137"/>
    </source>
</evidence>
<dbReference type="HAMAP" id="MF_00104">
    <property type="entry name" value="RNase_III"/>
    <property type="match status" value="1"/>
</dbReference>
<dbReference type="Pfam" id="PF14622">
    <property type="entry name" value="Ribonucleas_3_3"/>
    <property type="match status" value="1"/>
</dbReference>
<evidence type="ECO:0000256" key="6">
    <source>
        <dbReference type="ARBA" id="ARBA00022801"/>
    </source>
</evidence>
<evidence type="ECO:0000256" key="5">
    <source>
        <dbReference type="ARBA" id="ARBA00022759"/>
    </source>
</evidence>
<keyword evidence="3 8" id="KW-0507">mRNA processing</keyword>
<keyword evidence="8" id="KW-0698">rRNA processing</keyword>
<dbReference type="Gene3D" id="3.30.160.20">
    <property type="match status" value="1"/>
</dbReference>
<keyword evidence="4 8" id="KW-0540">Nuclease</keyword>
<dbReference type="CDD" id="cd10845">
    <property type="entry name" value="DSRM_RNAse_III_family"/>
    <property type="match status" value="1"/>
</dbReference>
<keyword evidence="8" id="KW-0963">Cytoplasm</keyword>
<dbReference type="SUPFAM" id="SSF54768">
    <property type="entry name" value="dsRNA-binding domain-like"/>
    <property type="match status" value="1"/>
</dbReference>
<dbReference type="Gene3D" id="1.10.1520.10">
    <property type="entry name" value="Ribonuclease III domain"/>
    <property type="match status" value="1"/>
</dbReference>
<dbReference type="SUPFAM" id="SSF69065">
    <property type="entry name" value="RNase III domain-like"/>
    <property type="match status" value="1"/>
</dbReference>
<evidence type="ECO:0000256" key="1">
    <source>
        <dbReference type="ARBA" id="ARBA00000109"/>
    </source>
</evidence>
<evidence type="ECO:0000256" key="3">
    <source>
        <dbReference type="ARBA" id="ARBA00022664"/>
    </source>
</evidence>
<gene>
    <name evidence="8 11" type="primary">rnc</name>
    <name evidence="11" type="ORF">INT08_04590</name>
</gene>
<keyword evidence="12" id="KW-1185">Reference proteome</keyword>
<dbReference type="PANTHER" id="PTHR11207:SF0">
    <property type="entry name" value="RIBONUCLEASE 3"/>
    <property type="match status" value="1"/>
</dbReference>
<dbReference type="EC" id="3.1.26.3" evidence="8"/>
<dbReference type="Proteomes" id="UP000619838">
    <property type="component" value="Unassembled WGS sequence"/>
</dbReference>
<feature type="domain" description="DRBM" evidence="9">
    <location>
        <begin position="200"/>
        <end position="269"/>
    </location>
</feature>
<dbReference type="PROSITE" id="PS00517">
    <property type="entry name" value="RNASE_3_1"/>
    <property type="match status" value="1"/>
</dbReference>
<keyword evidence="7 8" id="KW-0694">RNA-binding</keyword>
<dbReference type="PANTHER" id="PTHR11207">
    <property type="entry name" value="RIBONUCLEASE III"/>
    <property type="match status" value="1"/>
</dbReference>
<name>A0ABR9XQX6_9CHLB</name>
<dbReference type="RefSeq" id="WP_114608103.1">
    <property type="nucleotide sequence ID" value="NZ_JABVZQ010000005.1"/>
</dbReference>
<comment type="subcellular location">
    <subcellularLocation>
        <location evidence="8">Cytoplasm</location>
    </subcellularLocation>
</comment>
<evidence type="ECO:0000256" key="8">
    <source>
        <dbReference type="HAMAP-Rule" id="MF_00104"/>
    </source>
</evidence>
<keyword evidence="6 8" id="KW-0378">Hydrolase</keyword>
<keyword evidence="8" id="KW-0460">Magnesium</keyword>
<evidence type="ECO:0000313" key="12">
    <source>
        <dbReference type="Proteomes" id="UP000619838"/>
    </source>
</evidence>
<comment type="cofactor">
    <cofactor evidence="8">
        <name>Mg(2+)</name>
        <dbReference type="ChEBI" id="CHEBI:18420"/>
    </cofactor>
</comment>
<dbReference type="InterPro" id="IPR000999">
    <property type="entry name" value="RNase_III_dom"/>
</dbReference>
<comment type="caution">
    <text evidence="11">The sequence shown here is derived from an EMBL/GenBank/DDBJ whole genome shotgun (WGS) entry which is preliminary data.</text>
</comment>
<evidence type="ECO:0000313" key="11">
    <source>
        <dbReference type="EMBL" id="MBF0636456.1"/>
    </source>
</evidence>
<comment type="similarity">
    <text evidence="2">Belongs to the ribonuclease III family.</text>
</comment>
<feature type="binding site" evidence="8">
    <location>
        <position position="86"/>
    </location>
    <ligand>
        <name>Mg(2+)</name>
        <dbReference type="ChEBI" id="CHEBI:18420"/>
    </ligand>
</feature>
<feature type="active site" evidence="8">
    <location>
        <position position="90"/>
    </location>
</feature>
<dbReference type="NCBIfam" id="TIGR02191">
    <property type="entry name" value="RNaseIII"/>
    <property type="match status" value="1"/>
</dbReference>
<evidence type="ECO:0000256" key="2">
    <source>
        <dbReference type="ARBA" id="ARBA00010183"/>
    </source>
</evidence>
<evidence type="ECO:0000256" key="4">
    <source>
        <dbReference type="ARBA" id="ARBA00022722"/>
    </source>
</evidence>
<keyword evidence="8" id="KW-0479">Metal-binding</keyword>
<dbReference type="Pfam" id="PF00035">
    <property type="entry name" value="dsrm"/>
    <property type="match status" value="1"/>
</dbReference>
<dbReference type="InterPro" id="IPR014720">
    <property type="entry name" value="dsRBD_dom"/>
</dbReference>
<dbReference type="InterPro" id="IPR036389">
    <property type="entry name" value="RNase_III_sf"/>
</dbReference>
<sequence length="278" mass="30739">MEHFWQKISRFAFQRSESAPLPVPAPADSSDTARRSSCRDLEVWVSTLLKEPCRSVTIYRTALTHRSVVHDSTENLPAETSNQRLEFLGDAVLDLIISEHLYRLFPESDEGHLSSNRAKIVNRKSLAGFARAIDLGEKLIIGESADKRSIRFSESTLADAFEAFIGAIYLDKGLDAARGFIARHVIELVDVRKLATIEHNHKSRLIEFAQSNRMPSPVYSVVGEEGAEHAKTFIVQVSVDGRVCGTGKASRKKDAEQAAAFEALQTLQNSDGNRASAT</sequence>
<dbReference type="SMART" id="SM00535">
    <property type="entry name" value="RIBOc"/>
    <property type="match status" value="1"/>
</dbReference>
<dbReference type="PROSITE" id="PS50137">
    <property type="entry name" value="DS_RBD"/>
    <property type="match status" value="1"/>
</dbReference>
<dbReference type="CDD" id="cd00593">
    <property type="entry name" value="RIBOc"/>
    <property type="match status" value="1"/>
</dbReference>
<protein>
    <recommendedName>
        <fullName evidence="8">Ribonuclease 3</fullName>
        <ecNumber evidence="8">3.1.26.3</ecNumber>
    </recommendedName>
    <alternativeName>
        <fullName evidence="8">Ribonuclease III</fullName>
        <shortName evidence="8">RNase III</shortName>
    </alternativeName>
</protein>
<evidence type="ECO:0000256" key="7">
    <source>
        <dbReference type="ARBA" id="ARBA00022884"/>
    </source>
</evidence>
<proteinExistence type="inferred from homology"/>